<protein>
    <recommendedName>
        <fullName evidence="10">Cyclin E</fullName>
    </recommendedName>
</protein>
<keyword evidence="1" id="KW-0132">Cell division</keyword>
<dbReference type="PANTHER" id="PTHR10177">
    <property type="entry name" value="CYCLINS"/>
    <property type="match status" value="1"/>
</dbReference>
<dbReference type="PROSITE" id="PS00292">
    <property type="entry name" value="CYCLINS"/>
    <property type="match status" value="1"/>
</dbReference>
<dbReference type="EMBL" id="CALNXI010000059">
    <property type="protein sequence ID" value="CAH3017312.1"/>
    <property type="molecule type" value="Genomic_DNA"/>
</dbReference>
<evidence type="ECO:0000256" key="5">
    <source>
        <dbReference type="SAM" id="MobiDB-lite"/>
    </source>
</evidence>
<comment type="caution">
    <text evidence="8">The sequence shown here is derived from an EMBL/GenBank/DDBJ whole genome shotgun (WGS) entry which is preliminary data.</text>
</comment>
<dbReference type="CDD" id="cd20520">
    <property type="entry name" value="CYCLIN_CCNE_rpt2"/>
    <property type="match status" value="1"/>
</dbReference>
<evidence type="ECO:0000256" key="3">
    <source>
        <dbReference type="ARBA" id="ARBA00023306"/>
    </source>
</evidence>
<evidence type="ECO:0000256" key="2">
    <source>
        <dbReference type="ARBA" id="ARBA00023127"/>
    </source>
</evidence>
<dbReference type="SMART" id="SM00385">
    <property type="entry name" value="CYCLIN"/>
    <property type="match status" value="1"/>
</dbReference>
<feature type="domain" description="Cyclin-like" evidence="6">
    <location>
        <begin position="163"/>
        <end position="248"/>
    </location>
</feature>
<reference evidence="8 9" key="1">
    <citation type="submission" date="2022-05" db="EMBL/GenBank/DDBJ databases">
        <authorList>
            <consortium name="Genoscope - CEA"/>
            <person name="William W."/>
        </authorList>
    </citation>
    <scope>NUCLEOTIDE SEQUENCE [LARGE SCALE GENOMIC DNA]</scope>
</reference>
<dbReference type="SMART" id="SM01332">
    <property type="entry name" value="Cyclin_C"/>
    <property type="match status" value="1"/>
</dbReference>
<dbReference type="Proteomes" id="UP001159427">
    <property type="component" value="Unassembled WGS sequence"/>
</dbReference>
<sequence>MAIGSDCAAKDLRHFSLEALAVDESTTRKRKKDSTSRGAVSKRSRAGQQEKRTHMSMQAPCSAEGSIGGLSRVETRSQRQLKALKEHTASNEIPERTKSANFTFTNCFIPVVKNVIPLPELDWADPKEVWSIMLHKDRKYCRDPLYFRRHSFLQPRMRAILLDWLTEVCEVYKLHRETYYLALDFIDRYLSIKHDIAKQRLQLVGTTALFIAAKIEEIYPPKLSEFAYVTDGACTENEILDEELLMLKALNWNLSPITINSWLNIYLQLSCLASKNGKTPNFHLPKYPQQQFIQVTQLLDLCVLDTGSLQFSYSILAASALYHILPVNIEQVTGHSWEELYPCIQWMKSFADVTIEKGTLTLKSFEHVSREDAHNVQTHAVDLALLDKAQELQNSRCSFSSENRSVSPIVQSFNPPTPPSSAKKPAANTVIVID</sequence>
<dbReference type="Pfam" id="PF02984">
    <property type="entry name" value="Cyclin_C"/>
    <property type="match status" value="1"/>
</dbReference>
<feature type="domain" description="Cyclin C-terminal" evidence="7">
    <location>
        <begin position="257"/>
        <end position="382"/>
    </location>
</feature>
<evidence type="ECO:0000259" key="7">
    <source>
        <dbReference type="SMART" id="SM01332"/>
    </source>
</evidence>
<dbReference type="InterPro" id="IPR039361">
    <property type="entry name" value="Cyclin"/>
</dbReference>
<proteinExistence type="inferred from homology"/>
<dbReference type="Gene3D" id="1.10.472.10">
    <property type="entry name" value="Cyclin-like"/>
    <property type="match status" value="2"/>
</dbReference>
<dbReference type="InterPro" id="IPR006671">
    <property type="entry name" value="Cyclin_N"/>
</dbReference>
<dbReference type="InterPro" id="IPR004367">
    <property type="entry name" value="Cyclin_C-dom"/>
</dbReference>
<keyword evidence="2 4" id="KW-0195">Cyclin</keyword>
<gene>
    <name evidence="8" type="ORF">PEVE_00036680</name>
</gene>
<name>A0ABN8LJL2_9CNID</name>
<accession>A0ABN8LJL2</accession>
<comment type="similarity">
    <text evidence="4">Belongs to the cyclin family.</text>
</comment>
<dbReference type="InterPro" id="IPR048258">
    <property type="entry name" value="Cyclins_cyclin-box"/>
</dbReference>
<evidence type="ECO:0000313" key="8">
    <source>
        <dbReference type="EMBL" id="CAH3017312.1"/>
    </source>
</evidence>
<dbReference type="CDD" id="cd20519">
    <property type="entry name" value="CYCLIN_CCNE_rpt1"/>
    <property type="match status" value="1"/>
</dbReference>
<evidence type="ECO:0008006" key="10">
    <source>
        <dbReference type="Google" id="ProtNLM"/>
    </source>
</evidence>
<evidence type="ECO:0000313" key="9">
    <source>
        <dbReference type="Proteomes" id="UP001159427"/>
    </source>
</evidence>
<feature type="region of interest" description="Disordered" evidence="5">
    <location>
        <begin position="22"/>
        <end position="69"/>
    </location>
</feature>
<evidence type="ECO:0000259" key="6">
    <source>
        <dbReference type="SMART" id="SM00385"/>
    </source>
</evidence>
<dbReference type="Pfam" id="PF00134">
    <property type="entry name" value="Cyclin_N"/>
    <property type="match status" value="1"/>
</dbReference>
<evidence type="ECO:0000256" key="1">
    <source>
        <dbReference type="ARBA" id="ARBA00022618"/>
    </source>
</evidence>
<dbReference type="InterPro" id="IPR036915">
    <property type="entry name" value="Cyclin-like_sf"/>
</dbReference>
<keyword evidence="3" id="KW-0131">Cell cycle</keyword>
<dbReference type="InterPro" id="IPR013763">
    <property type="entry name" value="Cyclin-like_dom"/>
</dbReference>
<evidence type="ECO:0000256" key="4">
    <source>
        <dbReference type="RuleBase" id="RU000383"/>
    </source>
</evidence>
<dbReference type="SUPFAM" id="SSF47954">
    <property type="entry name" value="Cyclin-like"/>
    <property type="match status" value="2"/>
</dbReference>
<keyword evidence="9" id="KW-1185">Reference proteome</keyword>
<organism evidence="8 9">
    <name type="scientific">Porites evermanni</name>
    <dbReference type="NCBI Taxonomy" id="104178"/>
    <lineage>
        <taxon>Eukaryota</taxon>
        <taxon>Metazoa</taxon>
        <taxon>Cnidaria</taxon>
        <taxon>Anthozoa</taxon>
        <taxon>Hexacorallia</taxon>
        <taxon>Scleractinia</taxon>
        <taxon>Fungiina</taxon>
        <taxon>Poritidae</taxon>
        <taxon>Porites</taxon>
    </lineage>
</organism>